<feature type="domain" description="Copper type II ascorbate-dependent monooxygenase C-terminal" evidence="6">
    <location>
        <begin position="164"/>
        <end position="288"/>
    </location>
</feature>
<dbReference type="InterPro" id="IPR014784">
    <property type="entry name" value="Cu2_ascorb_mOase-like_C"/>
</dbReference>
<dbReference type="InterPro" id="IPR011042">
    <property type="entry name" value="6-blade_b-propeller_TolB-like"/>
</dbReference>
<dbReference type="Proteomes" id="UP001515480">
    <property type="component" value="Unassembled WGS sequence"/>
</dbReference>
<evidence type="ECO:0000256" key="5">
    <source>
        <dbReference type="PROSITE-ProRule" id="PRU00504"/>
    </source>
</evidence>
<keyword evidence="3" id="KW-1015">Disulfide bond</keyword>
<evidence type="ECO:0000256" key="4">
    <source>
        <dbReference type="ARBA" id="ARBA00023180"/>
    </source>
</evidence>
<dbReference type="GO" id="GO:0005507">
    <property type="term" value="F:copper ion binding"/>
    <property type="evidence" value="ECO:0007669"/>
    <property type="project" value="InterPro"/>
</dbReference>
<feature type="repeat" description="NHL" evidence="5">
    <location>
        <begin position="420"/>
        <end position="461"/>
    </location>
</feature>
<accession>A0AB34INH0</accession>
<evidence type="ECO:0000256" key="1">
    <source>
        <dbReference type="ARBA" id="ARBA00022729"/>
    </source>
</evidence>
<dbReference type="Pfam" id="PF03712">
    <property type="entry name" value="Cu2_monoox_C"/>
    <property type="match status" value="1"/>
</dbReference>
<evidence type="ECO:0000256" key="2">
    <source>
        <dbReference type="ARBA" id="ARBA00022737"/>
    </source>
</evidence>
<dbReference type="PANTHER" id="PTHR10680">
    <property type="entry name" value="PEPTIDYL-GLYCINE ALPHA-AMIDATING MONOOXYGENASE"/>
    <property type="match status" value="1"/>
</dbReference>
<dbReference type="SUPFAM" id="SSF101898">
    <property type="entry name" value="NHL repeat"/>
    <property type="match status" value="1"/>
</dbReference>
<evidence type="ECO:0000313" key="7">
    <source>
        <dbReference type="EMBL" id="KAL1500501.1"/>
    </source>
</evidence>
<dbReference type="CDD" id="cd14958">
    <property type="entry name" value="NHL_PAL_like"/>
    <property type="match status" value="1"/>
</dbReference>
<organism evidence="7 8">
    <name type="scientific">Prymnesium parvum</name>
    <name type="common">Toxic golden alga</name>
    <dbReference type="NCBI Taxonomy" id="97485"/>
    <lineage>
        <taxon>Eukaryota</taxon>
        <taxon>Haptista</taxon>
        <taxon>Haptophyta</taxon>
        <taxon>Prymnesiophyceae</taxon>
        <taxon>Prymnesiales</taxon>
        <taxon>Prymnesiaceae</taxon>
        <taxon>Prymnesium</taxon>
    </lineage>
</organism>
<keyword evidence="4" id="KW-0325">Glycoprotein</keyword>
<evidence type="ECO:0000313" key="8">
    <source>
        <dbReference type="Proteomes" id="UP001515480"/>
    </source>
</evidence>
<dbReference type="Pfam" id="PF01436">
    <property type="entry name" value="NHL"/>
    <property type="match status" value="2"/>
</dbReference>
<dbReference type="AlphaFoldDB" id="A0AB34INH0"/>
<keyword evidence="1" id="KW-0732">Signal</keyword>
<dbReference type="EMBL" id="JBGBPQ010000023">
    <property type="protein sequence ID" value="KAL1500501.1"/>
    <property type="molecule type" value="Genomic_DNA"/>
</dbReference>
<dbReference type="InterPro" id="IPR001258">
    <property type="entry name" value="NHL_repeat"/>
</dbReference>
<reference evidence="7 8" key="1">
    <citation type="journal article" date="2024" name="Science">
        <title>Giant polyketide synthase enzymes in the biosynthesis of giant marine polyether toxins.</title>
        <authorList>
            <person name="Fallon T.R."/>
            <person name="Shende V.V."/>
            <person name="Wierzbicki I.H."/>
            <person name="Pendleton A.L."/>
            <person name="Watervoot N.F."/>
            <person name="Auber R.P."/>
            <person name="Gonzalez D.J."/>
            <person name="Wisecaver J.H."/>
            <person name="Moore B.S."/>
        </authorList>
    </citation>
    <scope>NUCLEOTIDE SEQUENCE [LARGE SCALE GENOMIC DNA]</scope>
    <source>
        <strain evidence="7 8">12B1</strain>
    </source>
</reference>
<dbReference type="SUPFAM" id="SSF49742">
    <property type="entry name" value="PHM/PNGase F"/>
    <property type="match status" value="2"/>
</dbReference>
<dbReference type="GO" id="GO:0016715">
    <property type="term" value="F:oxidoreductase activity, acting on paired donors, with incorporation or reduction of molecular oxygen, reduced ascorbate as one donor, and incorporation of one atom of oxygen"/>
    <property type="evidence" value="ECO:0007669"/>
    <property type="project" value="InterPro"/>
</dbReference>
<dbReference type="Gene3D" id="2.60.120.230">
    <property type="match status" value="1"/>
</dbReference>
<dbReference type="InterPro" id="IPR008977">
    <property type="entry name" value="PHM/PNGase_F_dom_sf"/>
</dbReference>
<dbReference type="InterPro" id="IPR036939">
    <property type="entry name" value="Cu2_ascorb_mOase_N_sf"/>
</dbReference>
<gene>
    <name evidence="7" type="ORF">AB1Y20_013158</name>
</gene>
<comment type="caution">
    <text evidence="7">The sequence shown here is derived from an EMBL/GenBank/DDBJ whole genome shotgun (WGS) entry which is preliminary data.</text>
</comment>
<dbReference type="Gene3D" id="2.60.120.310">
    <property type="entry name" value="Copper type II, ascorbate-dependent monooxygenase, N-terminal domain"/>
    <property type="match status" value="1"/>
</dbReference>
<dbReference type="PROSITE" id="PS51125">
    <property type="entry name" value="NHL"/>
    <property type="match status" value="2"/>
</dbReference>
<sequence length="634" mass="69651">MALAMAFNLSTALGEMKTFVQNPSTLVSPGVQLICYGPFYPPSHALSLYKMLPEVDMSIVHHIIMFGGRKTAYGLTPTPRANTDICYRGNIVYAWARTGQQAPIGLDFDANRRGDGFAVGAGTSIEWLAVQIHYQQLGAKAVLDASGVHVWFHPRAPSRPLEVELMLSAKLRIPPRVKFDECVACRVEAGGEAVAFRNHAHRLARDIWAERYDGAGRRLADFGRRSALEPQVFTLLDSPVQIRAGETFLLHCEYDATQMNSPTFVGADERTHEMCNQYIVSTAGLQLACWRESMQPDPLFASQFEQTARLQSTGGGIFGAAEGYGQVTAVTTDRAHKSLYFFHRSTNRFGSRSTITKPAIIHIDLASGKLRSQLGANTFVVPHGLSMDYKGFLWATDVGTHRVFRIDPASDQVLLTLGNGQPGAGSVSFNQPTDVAVSPHGDEVFVADGYGNSRVAVFTYGGQFLREWGSHGTGPGQFRIPHSITIDSDGDVYVADRENSRVQVFDRLGKFKAQWQSPVAALSPSRQVWSRHLSSISYNEQLDAFVVVEGSSFHIRTRSGCEILAIESSMNWPHDAILLPAATSAKDSHSNNTALSATGREYRVFIAELDGHRVLKYQTPKSVQTGNRGFDLYG</sequence>
<protein>
    <recommendedName>
        <fullName evidence="6">Copper type II ascorbate-dependent monooxygenase C-terminal domain-containing protein</fullName>
    </recommendedName>
</protein>
<proteinExistence type="predicted"/>
<keyword evidence="2" id="KW-0677">Repeat</keyword>
<name>A0AB34INH0_PRYPA</name>
<evidence type="ECO:0000256" key="3">
    <source>
        <dbReference type="ARBA" id="ARBA00023157"/>
    </source>
</evidence>
<feature type="repeat" description="NHL" evidence="5">
    <location>
        <begin position="469"/>
        <end position="508"/>
    </location>
</feature>
<dbReference type="InterPro" id="IPR024548">
    <property type="entry name" value="Cu2_monoox_C"/>
</dbReference>
<keyword evidence="8" id="KW-1185">Reference proteome</keyword>
<evidence type="ECO:0000259" key="6">
    <source>
        <dbReference type="Pfam" id="PF03712"/>
    </source>
</evidence>
<dbReference type="Gene3D" id="2.120.10.30">
    <property type="entry name" value="TolB, C-terminal domain"/>
    <property type="match status" value="1"/>
</dbReference>